<dbReference type="EMBL" id="JAMFLX010000053">
    <property type="protein sequence ID" value="MCL6272184.1"/>
    <property type="molecule type" value="Genomic_DNA"/>
</dbReference>
<comment type="caution">
    <text evidence="1">The sequence shown here is derived from an EMBL/GenBank/DDBJ whole genome shotgun (WGS) entry which is preliminary data.</text>
</comment>
<dbReference type="Proteomes" id="UP001203338">
    <property type="component" value="Unassembled WGS sequence"/>
</dbReference>
<evidence type="ECO:0000313" key="2">
    <source>
        <dbReference type="Proteomes" id="UP001203338"/>
    </source>
</evidence>
<proteinExistence type="predicted"/>
<organism evidence="1 2">
    <name type="scientific">Parendozoicomonas callyspongiae</name>
    <dbReference type="NCBI Taxonomy" id="2942213"/>
    <lineage>
        <taxon>Bacteria</taxon>
        <taxon>Pseudomonadati</taxon>
        <taxon>Pseudomonadota</taxon>
        <taxon>Gammaproteobacteria</taxon>
        <taxon>Oceanospirillales</taxon>
        <taxon>Endozoicomonadaceae</taxon>
        <taxon>Parendozoicomonas</taxon>
    </lineage>
</organism>
<gene>
    <name evidence="1" type="ORF">M3P05_19880</name>
</gene>
<keyword evidence="2" id="KW-1185">Reference proteome</keyword>
<evidence type="ECO:0000313" key="1">
    <source>
        <dbReference type="EMBL" id="MCL6272184.1"/>
    </source>
</evidence>
<name>A0ABT0PLC7_9GAMM</name>
<sequence>MLMLALHKGSSDQRAGRMSLFADQPGKLEPIAALPASFEIVNSGAEFTPIFTPHKCEMLAVKY</sequence>
<dbReference type="RefSeq" id="WP_249701870.1">
    <property type="nucleotide sequence ID" value="NZ_JAMFLX010000053.1"/>
</dbReference>
<protein>
    <submittedName>
        <fullName evidence="1">Uncharacterized protein</fullName>
    </submittedName>
</protein>
<accession>A0ABT0PLC7</accession>
<reference evidence="1 2" key="1">
    <citation type="submission" date="2022-05" db="EMBL/GenBank/DDBJ databases">
        <authorList>
            <person name="Park J.-S."/>
        </authorList>
    </citation>
    <scope>NUCLEOTIDE SEQUENCE [LARGE SCALE GENOMIC DNA]</scope>
    <source>
        <strain evidence="1 2">2012CJ34-2</strain>
    </source>
</reference>